<dbReference type="EMBL" id="LR796376">
    <property type="protein sequence ID" value="CAB4140427.1"/>
    <property type="molecule type" value="Genomic_DNA"/>
</dbReference>
<reference evidence="1" key="1">
    <citation type="submission" date="2020-04" db="EMBL/GenBank/DDBJ databases">
        <authorList>
            <person name="Chiriac C."/>
            <person name="Salcher M."/>
            <person name="Ghai R."/>
            <person name="Kavagutti S V."/>
        </authorList>
    </citation>
    <scope>NUCLEOTIDE SEQUENCE</scope>
</reference>
<evidence type="ECO:0000313" key="1">
    <source>
        <dbReference type="EMBL" id="CAB4140427.1"/>
    </source>
</evidence>
<gene>
    <name evidence="1" type="ORF">UFOVP398_37</name>
</gene>
<protein>
    <submittedName>
        <fullName evidence="1">Uncharacterized protein</fullName>
    </submittedName>
</protein>
<sequence>MTPALLAALSRVICDGRRAILLTPHHAYAIARYSLPRPGEERLLRITEPVTEAEAAKILGKQ</sequence>
<proteinExistence type="predicted"/>
<accession>A0A6J5M4U3</accession>
<organism evidence="1">
    <name type="scientific">uncultured Caudovirales phage</name>
    <dbReference type="NCBI Taxonomy" id="2100421"/>
    <lineage>
        <taxon>Viruses</taxon>
        <taxon>Duplodnaviria</taxon>
        <taxon>Heunggongvirae</taxon>
        <taxon>Uroviricota</taxon>
        <taxon>Caudoviricetes</taxon>
        <taxon>Peduoviridae</taxon>
        <taxon>Maltschvirus</taxon>
        <taxon>Maltschvirus maltsch</taxon>
    </lineage>
</organism>
<name>A0A6J5M4U3_9CAUD</name>